<keyword evidence="6" id="KW-0645">Protease</keyword>
<accession>A0A4R2BM55</accession>
<comment type="function">
    <text evidence="2">Exopeptidase that catalyzes the hydrolytic cleavage of multi-L-arginyl-poly-L-aspartic acid (cyanophycin; a water-insoluble reserve polymer) into aspartate-arginine dipeptides.</text>
</comment>
<dbReference type="GO" id="GO:0008241">
    <property type="term" value="F:peptidyl-dipeptidase activity"/>
    <property type="evidence" value="ECO:0007669"/>
    <property type="project" value="UniProtKB-EC"/>
</dbReference>
<dbReference type="Pfam" id="PF03575">
    <property type="entry name" value="Peptidase_S51"/>
    <property type="match status" value="1"/>
</dbReference>
<dbReference type="InterPro" id="IPR011811">
    <property type="entry name" value="Peptidase_S51_cyanophycinase"/>
</dbReference>
<dbReference type="Gene3D" id="3.40.50.880">
    <property type="match status" value="1"/>
</dbReference>
<dbReference type="Proteomes" id="UP000295689">
    <property type="component" value="Unassembled WGS sequence"/>
</dbReference>
<dbReference type="PIRSF" id="PIRSF032067">
    <property type="entry name" value="Cyanophycinase"/>
    <property type="match status" value="1"/>
</dbReference>
<comment type="caution">
    <text evidence="10">The sequence shown here is derived from an EMBL/GenBank/DDBJ whole genome shotgun (WGS) entry which is preliminary data.</text>
</comment>
<dbReference type="GO" id="GO:0006508">
    <property type="term" value="P:proteolysis"/>
    <property type="evidence" value="ECO:0007669"/>
    <property type="project" value="UniProtKB-KW"/>
</dbReference>
<feature type="active site" description="Charge relay system" evidence="9">
    <location>
        <position position="233"/>
    </location>
</feature>
<comment type="similarity">
    <text evidence="3">Belongs to the peptidase S51 family.</text>
</comment>
<feature type="active site" description="Charge relay system" evidence="9">
    <location>
        <position position="206"/>
    </location>
</feature>
<evidence type="ECO:0000256" key="6">
    <source>
        <dbReference type="ARBA" id="ARBA00022670"/>
    </source>
</evidence>
<evidence type="ECO:0000256" key="8">
    <source>
        <dbReference type="ARBA" id="ARBA00022825"/>
    </source>
</evidence>
<name>A0A4R2BM55_9BACI</name>
<dbReference type="GO" id="GO:0008236">
    <property type="term" value="F:serine-type peptidase activity"/>
    <property type="evidence" value="ECO:0007669"/>
    <property type="project" value="UniProtKB-KW"/>
</dbReference>
<evidence type="ECO:0000256" key="9">
    <source>
        <dbReference type="PIRSR" id="PIRSR032067-1"/>
    </source>
</evidence>
<dbReference type="SUPFAM" id="SSF52317">
    <property type="entry name" value="Class I glutamine amidotransferase-like"/>
    <property type="match status" value="1"/>
</dbReference>
<comment type="catalytic activity">
    <reaction evidence="1">
        <text>[L-4-(L-arginin-2-N-yl)aspartate](n) + H2O = [L-4-(L-arginin-2-N-yl)aspartate](n-1) + L-4-(L-arginin-2-N-yl)aspartate</text>
        <dbReference type="Rhea" id="RHEA:12845"/>
        <dbReference type="Rhea" id="RHEA-COMP:13728"/>
        <dbReference type="Rhea" id="RHEA-COMP:13734"/>
        <dbReference type="ChEBI" id="CHEBI:15377"/>
        <dbReference type="ChEBI" id="CHEBI:137986"/>
        <dbReference type="ChEBI" id="CHEBI:137991"/>
        <dbReference type="EC" id="3.4.15.6"/>
    </reaction>
</comment>
<evidence type="ECO:0000313" key="11">
    <source>
        <dbReference type="Proteomes" id="UP000295689"/>
    </source>
</evidence>
<evidence type="ECO:0000256" key="1">
    <source>
        <dbReference type="ARBA" id="ARBA00001092"/>
    </source>
</evidence>
<keyword evidence="8" id="KW-0720">Serine protease</keyword>
<reference evidence="10 11" key="1">
    <citation type="journal article" date="2015" name="Stand. Genomic Sci.">
        <title>Genomic Encyclopedia of Bacterial and Archaeal Type Strains, Phase III: the genomes of soil and plant-associated and newly described type strains.</title>
        <authorList>
            <person name="Whitman W.B."/>
            <person name="Woyke T."/>
            <person name="Klenk H.P."/>
            <person name="Zhou Y."/>
            <person name="Lilburn T.G."/>
            <person name="Beck B.J."/>
            <person name="De Vos P."/>
            <person name="Vandamme P."/>
            <person name="Eisen J.A."/>
            <person name="Garrity G."/>
            <person name="Hugenholtz P."/>
            <person name="Kyrpides N.C."/>
        </authorList>
    </citation>
    <scope>NUCLEOTIDE SEQUENCE [LARGE SCALE GENOMIC DNA]</scope>
    <source>
        <strain evidence="10 11">CV53</strain>
    </source>
</reference>
<evidence type="ECO:0000256" key="3">
    <source>
        <dbReference type="ARBA" id="ARBA00006534"/>
    </source>
</evidence>
<evidence type="ECO:0000256" key="2">
    <source>
        <dbReference type="ARBA" id="ARBA00002039"/>
    </source>
</evidence>
<dbReference type="EC" id="3.4.15.6" evidence="4"/>
<dbReference type="NCBIfam" id="TIGR02069">
    <property type="entry name" value="cyanophycinase"/>
    <property type="match status" value="1"/>
</dbReference>
<dbReference type="InterPro" id="IPR005320">
    <property type="entry name" value="Peptidase_S51"/>
</dbReference>
<feature type="active site" description="Charge relay system" evidence="9">
    <location>
        <position position="163"/>
    </location>
</feature>
<proteinExistence type="inferred from homology"/>
<organism evidence="10 11">
    <name type="scientific">Mesobacillus foraminis</name>
    <dbReference type="NCBI Taxonomy" id="279826"/>
    <lineage>
        <taxon>Bacteria</taxon>
        <taxon>Bacillati</taxon>
        <taxon>Bacillota</taxon>
        <taxon>Bacilli</taxon>
        <taxon>Bacillales</taxon>
        <taxon>Bacillaceae</taxon>
        <taxon>Mesobacillus</taxon>
    </lineage>
</organism>
<dbReference type="PANTHER" id="PTHR36175">
    <property type="entry name" value="CYANOPHYCINASE"/>
    <property type="match status" value="1"/>
</dbReference>
<keyword evidence="11" id="KW-1185">Reference proteome</keyword>
<gene>
    <name evidence="10" type="ORF">EV146_10180</name>
</gene>
<protein>
    <recommendedName>
        <fullName evidence="5">Cyanophycinase</fullName>
        <ecNumber evidence="4">3.4.15.6</ecNumber>
    </recommendedName>
</protein>
<dbReference type="PANTHER" id="PTHR36175:SF1">
    <property type="entry name" value="CYANOPHYCINASE"/>
    <property type="match status" value="1"/>
</dbReference>
<evidence type="ECO:0000313" key="10">
    <source>
        <dbReference type="EMBL" id="TCN27753.1"/>
    </source>
</evidence>
<evidence type="ECO:0000256" key="7">
    <source>
        <dbReference type="ARBA" id="ARBA00022801"/>
    </source>
</evidence>
<evidence type="ECO:0000256" key="5">
    <source>
        <dbReference type="ARBA" id="ARBA00015719"/>
    </source>
</evidence>
<dbReference type="InterPro" id="IPR029062">
    <property type="entry name" value="Class_I_gatase-like"/>
</dbReference>
<dbReference type="CDD" id="cd03145">
    <property type="entry name" value="GAT1_cyanophycinase"/>
    <property type="match status" value="1"/>
</dbReference>
<evidence type="ECO:0000256" key="4">
    <source>
        <dbReference type="ARBA" id="ARBA00013115"/>
    </source>
</evidence>
<sequence>MEGLLFWVIHPVAGDRLPLRLQALHTSVRKGERQKMNSGKLLIIGGNEEKCTEGDILSLFIQLSMERGGPVGILPAASQIPDEVSRDYIKVFRNLGAEEIKVLAVDTREKADDPSILGTTSELGALFITGGDQKRLSDLIRGSKLHTLLMEKWRSGMHIGGTSAGASIMGEDMIIYSEMKNNDEERLVIEMGKGFGFEKNLLIDQHFSQRARFGRLIGAIAENKELVGIGIDENTAILVNGKQFEVIGEHQVFVIDGLNGSLVDFVRSENGGEELTITDFKLHALTDGYSFNLSTRKIMKRKEA</sequence>
<dbReference type="AlphaFoldDB" id="A0A4R2BM55"/>
<dbReference type="EMBL" id="SLVV01000001">
    <property type="protein sequence ID" value="TCN27753.1"/>
    <property type="molecule type" value="Genomic_DNA"/>
</dbReference>
<keyword evidence="7" id="KW-0378">Hydrolase</keyword>